<keyword evidence="3" id="KW-1185">Reference proteome</keyword>
<comment type="caution">
    <text evidence="2">The sequence shown here is derived from an EMBL/GenBank/DDBJ whole genome shotgun (WGS) entry which is preliminary data.</text>
</comment>
<dbReference type="Pfam" id="PF12728">
    <property type="entry name" value="HTH_17"/>
    <property type="match status" value="1"/>
</dbReference>
<evidence type="ECO:0000313" key="3">
    <source>
        <dbReference type="Proteomes" id="UP000297225"/>
    </source>
</evidence>
<dbReference type="EMBL" id="SPNC01000059">
    <property type="protein sequence ID" value="TFH95235.1"/>
    <property type="molecule type" value="Genomic_DNA"/>
</dbReference>
<reference evidence="2 3" key="1">
    <citation type="submission" date="2019-03" db="EMBL/GenBank/DDBJ databases">
        <title>Porphyromonas levii Isolated from the Uterus of Dairy Cows.</title>
        <authorList>
            <person name="Francis A.M."/>
        </authorList>
    </citation>
    <scope>NUCLEOTIDE SEQUENCE [LARGE SCALE GENOMIC DNA]</scope>
    <source>
        <strain evidence="2 3">AF5678</strain>
    </source>
</reference>
<dbReference type="OrthoDB" id="1003442at2"/>
<dbReference type="GO" id="GO:0003677">
    <property type="term" value="F:DNA binding"/>
    <property type="evidence" value="ECO:0007669"/>
    <property type="project" value="UniProtKB-KW"/>
</dbReference>
<organism evidence="2 3">
    <name type="scientific">Porphyromonas levii</name>
    <dbReference type="NCBI Taxonomy" id="28114"/>
    <lineage>
        <taxon>Bacteria</taxon>
        <taxon>Pseudomonadati</taxon>
        <taxon>Bacteroidota</taxon>
        <taxon>Bacteroidia</taxon>
        <taxon>Bacteroidales</taxon>
        <taxon>Porphyromonadaceae</taxon>
        <taxon>Porphyromonas</taxon>
    </lineage>
</organism>
<protein>
    <submittedName>
        <fullName evidence="2">DNA-binding protein</fullName>
    </submittedName>
</protein>
<evidence type="ECO:0000313" key="2">
    <source>
        <dbReference type="EMBL" id="TFH95235.1"/>
    </source>
</evidence>
<dbReference type="STRING" id="1122973.GCA_000379925_01927"/>
<dbReference type="Proteomes" id="UP000297225">
    <property type="component" value="Unassembled WGS sequence"/>
</dbReference>
<keyword evidence="2" id="KW-0238">DNA-binding</keyword>
<dbReference type="RefSeq" id="WP_018359158.1">
    <property type="nucleotide sequence ID" value="NZ_CP197400.1"/>
</dbReference>
<gene>
    <name evidence="2" type="ORF">E4P47_04960</name>
</gene>
<evidence type="ECO:0000259" key="1">
    <source>
        <dbReference type="Pfam" id="PF12728"/>
    </source>
</evidence>
<dbReference type="AlphaFoldDB" id="A0A4Y8WP96"/>
<proteinExistence type="predicted"/>
<sequence>MAGSKIPIKKICEHCGAEFTAQKVSTRFYSHTCASRAYKARKRVERVKKTEVETQRVIQEQPVAHLKDRPYLSVAETAALLGLTVQGVYKQIYSGRLRASKLSSRLTLIRREDIDWMLAERPYVKRLPTERTNITELYSSEEVCELFKISRSSLFAIGKRENIPKTYNRGRTYWSKKHIDAYFAQYAADPDITEWCTADEITERFGMTLSAVYNLVYDHNIPKKKEGNKTFYSKRHVQEAKGVIEKEEVKYYTVPEIMEKYNFTRDQVYHHLKQYKVSRVKKGRIVLVPQKELDQIFEPPMIIQ</sequence>
<name>A0A4Y8WP96_9PORP</name>
<accession>A0A4Y8WP96</accession>
<feature type="domain" description="Helix-turn-helix" evidence="1">
    <location>
        <begin position="71"/>
        <end position="121"/>
    </location>
</feature>
<dbReference type="InterPro" id="IPR041657">
    <property type="entry name" value="HTH_17"/>
</dbReference>